<dbReference type="Pfam" id="PF00816">
    <property type="entry name" value="Histone_HNS"/>
    <property type="match status" value="1"/>
</dbReference>
<dbReference type="SUPFAM" id="SSF81273">
    <property type="entry name" value="H-NS histone-like proteins"/>
    <property type="match status" value="1"/>
</dbReference>
<evidence type="ECO:0000259" key="2">
    <source>
        <dbReference type="Pfam" id="PF00816"/>
    </source>
</evidence>
<dbReference type="AlphaFoldDB" id="A0AAX3SKB7"/>
<gene>
    <name evidence="3" type="ORF">PYR84_27145</name>
</gene>
<evidence type="ECO:0000313" key="3">
    <source>
        <dbReference type="EMBL" id="WFF80572.1"/>
    </source>
</evidence>
<protein>
    <submittedName>
        <fullName evidence="3">H-NS family nucleoid-associated regulatory protein</fullName>
    </submittedName>
</protein>
<dbReference type="RefSeq" id="WP_209800217.1">
    <property type="nucleotide sequence ID" value="NZ_CP120956.1"/>
</dbReference>
<dbReference type="Proteomes" id="UP001219066">
    <property type="component" value="Chromosome"/>
</dbReference>
<evidence type="ECO:0000313" key="4">
    <source>
        <dbReference type="Proteomes" id="UP001219066"/>
    </source>
</evidence>
<organism evidence="3 4">
    <name type="scientific">Delftia tsuruhatensis</name>
    <dbReference type="NCBI Taxonomy" id="180282"/>
    <lineage>
        <taxon>Bacteria</taxon>
        <taxon>Pseudomonadati</taxon>
        <taxon>Pseudomonadota</taxon>
        <taxon>Betaproteobacteria</taxon>
        <taxon>Burkholderiales</taxon>
        <taxon>Comamonadaceae</taxon>
        <taxon>Delftia</taxon>
    </lineage>
</organism>
<feature type="compositionally biased region" description="Basic and acidic residues" evidence="1">
    <location>
        <begin position="74"/>
        <end position="86"/>
    </location>
</feature>
<dbReference type="Gene3D" id="4.10.430.30">
    <property type="match status" value="1"/>
</dbReference>
<dbReference type="EMBL" id="CP120956">
    <property type="protein sequence ID" value="WFF80572.1"/>
    <property type="molecule type" value="Genomic_DNA"/>
</dbReference>
<name>A0AAX3SKB7_9BURK</name>
<evidence type="ECO:0000256" key="1">
    <source>
        <dbReference type="SAM" id="MobiDB-lite"/>
    </source>
</evidence>
<feature type="region of interest" description="Disordered" evidence="1">
    <location>
        <begin position="43"/>
        <end position="86"/>
    </location>
</feature>
<sequence>MPKNYKALLERKTALDAEINVLEPGKAKALQAAHQLVREENRDLFGAGPLRQDTGRYRNPKTGETWSGRGRPPRWIEGRDRKPFEA</sequence>
<proteinExistence type="predicted"/>
<dbReference type="InterPro" id="IPR027444">
    <property type="entry name" value="H-NS_C_dom"/>
</dbReference>
<feature type="domain" description="DNA-binding protein H-NS-like C-terminal" evidence="2">
    <location>
        <begin position="56"/>
        <end position="85"/>
    </location>
</feature>
<reference evidence="3" key="1">
    <citation type="submission" date="2023-03" db="EMBL/GenBank/DDBJ databases">
        <title>Synergistic degradation of erythromycin by symbiotic bacteria Ery-6A and Ery-6B and application in simulated water remediation.</title>
        <authorList>
            <person name="Xu S."/>
        </authorList>
    </citation>
    <scope>NUCLEOTIDE SEQUENCE</scope>
    <source>
        <strain evidence="3">Ery-6A</strain>
    </source>
</reference>
<dbReference type="GO" id="GO:0003677">
    <property type="term" value="F:DNA binding"/>
    <property type="evidence" value="ECO:0007669"/>
    <property type="project" value="InterPro"/>
</dbReference>
<accession>A0AAX3SKB7</accession>